<dbReference type="InterPro" id="IPR012373">
    <property type="entry name" value="Ferrdict_sens_TM"/>
</dbReference>
<comment type="caution">
    <text evidence="4">The sequence shown here is derived from an EMBL/GenBank/DDBJ whole genome shotgun (WGS) entry which is preliminary data.</text>
</comment>
<protein>
    <recommendedName>
        <fullName evidence="6">FecR family protein</fullName>
    </recommendedName>
</protein>
<feature type="transmembrane region" description="Helical" evidence="1">
    <location>
        <begin position="53"/>
        <end position="71"/>
    </location>
</feature>
<feature type="domain" description="Protein FecR C-terminal" evidence="3">
    <location>
        <begin position="285"/>
        <end position="352"/>
    </location>
</feature>
<reference evidence="4 5" key="1">
    <citation type="submission" date="2020-08" db="EMBL/GenBank/DDBJ databases">
        <title>Genomic Encyclopedia of Type Strains, Phase IV (KMG-IV): sequencing the most valuable type-strain genomes for metagenomic binning, comparative biology and taxonomic classification.</title>
        <authorList>
            <person name="Goeker M."/>
        </authorList>
    </citation>
    <scope>NUCLEOTIDE SEQUENCE [LARGE SCALE GENOMIC DNA]</scope>
    <source>
        <strain evidence="4 5">DSM 104969</strain>
    </source>
</reference>
<dbReference type="PANTHER" id="PTHR30273:SF2">
    <property type="entry name" value="PROTEIN FECR"/>
    <property type="match status" value="1"/>
</dbReference>
<evidence type="ECO:0000313" key="5">
    <source>
        <dbReference type="Proteomes" id="UP000555103"/>
    </source>
</evidence>
<evidence type="ECO:0000259" key="2">
    <source>
        <dbReference type="Pfam" id="PF04773"/>
    </source>
</evidence>
<evidence type="ECO:0000313" key="4">
    <source>
        <dbReference type="EMBL" id="MBB4034169.1"/>
    </source>
</evidence>
<evidence type="ECO:0000259" key="3">
    <source>
        <dbReference type="Pfam" id="PF16344"/>
    </source>
</evidence>
<dbReference type="RefSeq" id="WP_183305139.1">
    <property type="nucleotide sequence ID" value="NZ_JACIEP010000001.1"/>
</dbReference>
<dbReference type="InterPro" id="IPR006860">
    <property type="entry name" value="FecR"/>
</dbReference>
<dbReference type="GO" id="GO:0016989">
    <property type="term" value="F:sigma factor antagonist activity"/>
    <property type="evidence" value="ECO:0007669"/>
    <property type="project" value="TreeGrafter"/>
</dbReference>
<dbReference type="Pfam" id="PF16344">
    <property type="entry name" value="FecR_C"/>
    <property type="match status" value="1"/>
</dbReference>
<name>A0A840CHN4_9BACT</name>
<keyword evidence="1" id="KW-0472">Membrane</keyword>
<sequence>MTSEKNNIQHIVRQLIFFFRDKERKTDQQQLDVLWADVKRRAEQEKSTKRRRLFISIASSAAILLGAFLLIKNMGLINTDYTDIRKIIFADDLHPYNVEDITLITSNNQEFILEQVSEITCSDEGTISFKSGKIVPKRSEEKANGYNKLIVPKGKRIQVILSDSSKLWINSGTQVIFPTTFDGEKREIFADGEIYLDVTRDTKKPFIVKTDNFDVKVLGTSFNICTYKELVPSVALINGHVMVEDNKGGKAELQPNQLVTIEENGIGKKREVNAAEYAGWTENLLILRAESVENVLKRLSIYYNATFEVDEAVKHLPISGKLDLKNDIKDIIRIISKTVPITYTEKNGKLIITKQQLK</sequence>
<dbReference type="EMBL" id="JACIEP010000001">
    <property type="protein sequence ID" value="MBB4034169.1"/>
    <property type="molecule type" value="Genomic_DNA"/>
</dbReference>
<keyword evidence="1" id="KW-1133">Transmembrane helix</keyword>
<keyword evidence="5" id="KW-1185">Reference proteome</keyword>
<dbReference type="Gene3D" id="2.60.120.1440">
    <property type="match status" value="1"/>
</dbReference>
<evidence type="ECO:0000256" key="1">
    <source>
        <dbReference type="SAM" id="Phobius"/>
    </source>
</evidence>
<organism evidence="4 5">
    <name type="scientific">Dysgonomonas hofstadii</name>
    <dbReference type="NCBI Taxonomy" id="637886"/>
    <lineage>
        <taxon>Bacteria</taxon>
        <taxon>Pseudomonadati</taxon>
        <taxon>Bacteroidota</taxon>
        <taxon>Bacteroidia</taxon>
        <taxon>Bacteroidales</taxon>
        <taxon>Dysgonomonadaceae</taxon>
        <taxon>Dysgonomonas</taxon>
    </lineage>
</organism>
<accession>A0A840CHN4</accession>
<evidence type="ECO:0008006" key="6">
    <source>
        <dbReference type="Google" id="ProtNLM"/>
    </source>
</evidence>
<gene>
    <name evidence="4" type="ORF">GGR21_000054</name>
</gene>
<dbReference type="InterPro" id="IPR032508">
    <property type="entry name" value="FecR_C"/>
</dbReference>
<feature type="domain" description="FecR protein" evidence="2">
    <location>
        <begin position="151"/>
        <end position="241"/>
    </location>
</feature>
<dbReference type="PANTHER" id="PTHR30273">
    <property type="entry name" value="PERIPLASMIC SIGNAL SENSOR AND SIGMA FACTOR ACTIVATOR FECR-RELATED"/>
    <property type="match status" value="1"/>
</dbReference>
<dbReference type="Pfam" id="PF04773">
    <property type="entry name" value="FecR"/>
    <property type="match status" value="1"/>
</dbReference>
<proteinExistence type="predicted"/>
<dbReference type="Gene3D" id="3.55.50.30">
    <property type="match status" value="1"/>
</dbReference>
<keyword evidence="1" id="KW-0812">Transmembrane</keyword>
<dbReference type="AlphaFoldDB" id="A0A840CHN4"/>
<dbReference type="Proteomes" id="UP000555103">
    <property type="component" value="Unassembled WGS sequence"/>
</dbReference>